<evidence type="ECO:0000313" key="1">
    <source>
        <dbReference type="EMBL" id="CAJ1952136.1"/>
    </source>
</evidence>
<dbReference type="Gramene" id="rna-AYBTSS11_LOCUS15139">
    <property type="protein sequence ID" value="CAJ1952136.1"/>
    <property type="gene ID" value="gene-AYBTSS11_LOCUS15139"/>
</dbReference>
<dbReference type="EMBL" id="OY731401">
    <property type="protein sequence ID" value="CAJ1952136.1"/>
    <property type="molecule type" value="Genomic_DNA"/>
</dbReference>
<dbReference type="AlphaFoldDB" id="A0AA86VCT1"/>
<gene>
    <name evidence="1" type="ORF">AYBTSS11_LOCUS15139</name>
</gene>
<dbReference type="Proteomes" id="UP001189624">
    <property type="component" value="Chromosome 4"/>
</dbReference>
<proteinExistence type="predicted"/>
<sequence>MNEMGDGKDEVSRLLKVIGGEWRQYVGRRKIEIYKDMWWTRDVAEYDEVFQISGGDDVLARGDEQVLKESKRLSTAEVALGRLRRGTHGIG</sequence>
<evidence type="ECO:0000313" key="2">
    <source>
        <dbReference type="Proteomes" id="UP001189624"/>
    </source>
</evidence>
<accession>A0AA86VCT1</accession>
<name>A0AA86VCT1_9FABA</name>
<reference evidence="1" key="1">
    <citation type="submission" date="2023-10" db="EMBL/GenBank/DDBJ databases">
        <authorList>
            <person name="Domelevo Entfellner J.-B."/>
        </authorList>
    </citation>
    <scope>NUCLEOTIDE SEQUENCE</scope>
</reference>
<organism evidence="1 2">
    <name type="scientific">Sphenostylis stenocarpa</name>
    <dbReference type="NCBI Taxonomy" id="92480"/>
    <lineage>
        <taxon>Eukaryota</taxon>
        <taxon>Viridiplantae</taxon>
        <taxon>Streptophyta</taxon>
        <taxon>Embryophyta</taxon>
        <taxon>Tracheophyta</taxon>
        <taxon>Spermatophyta</taxon>
        <taxon>Magnoliopsida</taxon>
        <taxon>eudicotyledons</taxon>
        <taxon>Gunneridae</taxon>
        <taxon>Pentapetalae</taxon>
        <taxon>rosids</taxon>
        <taxon>fabids</taxon>
        <taxon>Fabales</taxon>
        <taxon>Fabaceae</taxon>
        <taxon>Papilionoideae</taxon>
        <taxon>50 kb inversion clade</taxon>
        <taxon>NPAAA clade</taxon>
        <taxon>indigoferoid/millettioid clade</taxon>
        <taxon>Phaseoleae</taxon>
        <taxon>Sphenostylis</taxon>
    </lineage>
</organism>
<keyword evidence="2" id="KW-1185">Reference proteome</keyword>
<protein>
    <submittedName>
        <fullName evidence="1">Uncharacterized protein</fullName>
    </submittedName>
</protein>